<keyword evidence="7" id="KW-0238">DNA-binding</keyword>
<dbReference type="GO" id="GO:0001216">
    <property type="term" value="F:DNA-binding transcription activator activity"/>
    <property type="evidence" value="ECO:0007669"/>
    <property type="project" value="InterPro"/>
</dbReference>
<name>A0A0S7Y5Y2_UNCSA</name>
<dbReference type="GO" id="GO:0016987">
    <property type="term" value="F:sigma factor activity"/>
    <property type="evidence" value="ECO:0007669"/>
    <property type="project" value="UniProtKB-KW"/>
</dbReference>
<dbReference type="NCBIfam" id="TIGR02395">
    <property type="entry name" value="rpoN_sigma"/>
    <property type="match status" value="1"/>
</dbReference>
<dbReference type="AlphaFoldDB" id="A0A0S7Y5Y2"/>
<feature type="coiled-coil region" evidence="9">
    <location>
        <begin position="292"/>
        <end position="319"/>
    </location>
</feature>
<dbReference type="InterPro" id="IPR007046">
    <property type="entry name" value="RNA_pol_sigma_54_core-bd"/>
</dbReference>
<dbReference type="PRINTS" id="PR00045">
    <property type="entry name" value="SIGMA54FCT"/>
</dbReference>
<evidence type="ECO:0000256" key="8">
    <source>
        <dbReference type="ARBA" id="ARBA00023163"/>
    </source>
</evidence>
<evidence type="ECO:0000259" key="10">
    <source>
        <dbReference type="Pfam" id="PF04552"/>
    </source>
</evidence>
<dbReference type="InterPro" id="IPR000394">
    <property type="entry name" value="RNA_pol_sigma_54"/>
</dbReference>
<gene>
    <name evidence="12" type="ORF">AMJ44_03460</name>
</gene>
<sequence length="447" mass="51579">MAELRLQPELRQTLEILLSPRMLQMLKILNLPYIELVDRLTREAEENPLLEIERRDEYVEFIRYLTSDKKIKREADFADLPGLENIGSVEKTLEEHLLEQLELEDLDQNYHDIAKIIIENIDDLGYVINYPKLRERIMKEFSVSRPTVDKVLRIVQGFEPEGVGARDLKECLLIQIREYNFENQALQEILIKAVDKHLEDLNLPNFAKVAQGLGIPEGGVAEIASFIKNNLNPNPGSSFGGETRHVIPSFAVEKSDKGHKLVNLETRYGPVINLSPQYLKMLEDPKTDEKTKEFLKEKLKNAKNLIEDFSKRSETLEKIVRRIIETQDEFLNKGITWLRPLPQKNLADEFGLHPSTISRTVAEKYVQTPQGLFPLKFLCPRGPKGLTVARIKAMLIENIKNEDKNKPLTDKQITEIMQEQGAKIDRRTVAYYRKELKFPSASQRKTP</sequence>
<dbReference type="InterPro" id="IPR007634">
    <property type="entry name" value="RNA_pol_sigma_54_DNA-bd"/>
</dbReference>
<dbReference type="InterPro" id="IPR038709">
    <property type="entry name" value="RpoN_core-bd_sf"/>
</dbReference>
<evidence type="ECO:0000256" key="3">
    <source>
        <dbReference type="ARBA" id="ARBA00022679"/>
    </source>
</evidence>
<organism evidence="12 13">
    <name type="scientific">candidate division WOR-1 bacterium DG_54_3</name>
    <dbReference type="NCBI Taxonomy" id="1703775"/>
    <lineage>
        <taxon>Bacteria</taxon>
        <taxon>Bacillati</taxon>
        <taxon>Saganbacteria</taxon>
    </lineage>
</organism>
<evidence type="ECO:0008006" key="14">
    <source>
        <dbReference type="Google" id="ProtNLM"/>
    </source>
</evidence>
<evidence type="ECO:0000256" key="1">
    <source>
        <dbReference type="ARBA" id="ARBA00008798"/>
    </source>
</evidence>
<evidence type="ECO:0000256" key="4">
    <source>
        <dbReference type="ARBA" id="ARBA00022695"/>
    </source>
</evidence>
<dbReference type="Proteomes" id="UP000051861">
    <property type="component" value="Unassembled WGS sequence"/>
</dbReference>
<protein>
    <recommendedName>
        <fullName evidence="14">RNA polymerase sigma-54 factor</fullName>
    </recommendedName>
</protein>
<dbReference type="Gene3D" id="1.10.10.1330">
    <property type="entry name" value="RNA polymerase sigma-54 factor, core-binding domain"/>
    <property type="match status" value="1"/>
</dbReference>
<comment type="similarity">
    <text evidence="1">Belongs to the sigma-54 factor family.</text>
</comment>
<feature type="domain" description="RNA polymerase sigma factor 54 DNA-binding" evidence="10">
    <location>
        <begin position="293"/>
        <end position="445"/>
    </location>
</feature>
<keyword evidence="9" id="KW-0175">Coiled coil</keyword>
<dbReference type="PANTHER" id="PTHR32248:SF4">
    <property type="entry name" value="RNA POLYMERASE SIGMA-54 FACTOR"/>
    <property type="match status" value="1"/>
</dbReference>
<reference evidence="12 13" key="1">
    <citation type="journal article" date="2015" name="Microbiome">
        <title>Genomic resolution of linkages in carbon, nitrogen, and sulfur cycling among widespread estuary sediment bacteria.</title>
        <authorList>
            <person name="Baker B.J."/>
            <person name="Lazar C.S."/>
            <person name="Teske A.P."/>
            <person name="Dick G.J."/>
        </authorList>
    </citation>
    <scope>NUCLEOTIDE SEQUENCE [LARGE SCALE GENOMIC DNA]</scope>
    <source>
        <strain evidence="12">DG_54_3</strain>
    </source>
</reference>
<dbReference type="Pfam" id="PF04552">
    <property type="entry name" value="Sigma54_DBD"/>
    <property type="match status" value="1"/>
</dbReference>
<dbReference type="GO" id="GO:0003677">
    <property type="term" value="F:DNA binding"/>
    <property type="evidence" value="ECO:0007669"/>
    <property type="project" value="UniProtKB-KW"/>
</dbReference>
<dbReference type="EMBL" id="LIZX01000022">
    <property type="protein sequence ID" value="KPJ69532.1"/>
    <property type="molecule type" value="Genomic_DNA"/>
</dbReference>
<keyword evidence="5" id="KW-0805">Transcription regulation</keyword>
<dbReference type="Pfam" id="PF04963">
    <property type="entry name" value="Sigma54_CBD"/>
    <property type="match status" value="1"/>
</dbReference>
<dbReference type="PROSITE" id="PS50044">
    <property type="entry name" value="SIGMA54_3"/>
    <property type="match status" value="1"/>
</dbReference>
<keyword evidence="8" id="KW-0804">Transcription</keyword>
<evidence type="ECO:0000256" key="7">
    <source>
        <dbReference type="ARBA" id="ARBA00023125"/>
    </source>
</evidence>
<feature type="domain" description="RNA polymerase sigma factor 54 core-binding" evidence="11">
    <location>
        <begin position="84"/>
        <end position="278"/>
    </location>
</feature>
<evidence type="ECO:0000256" key="9">
    <source>
        <dbReference type="SAM" id="Coils"/>
    </source>
</evidence>
<comment type="caution">
    <text evidence="12">The sequence shown here is derived from an EMBL/GenBank/DDBJ whole genome shotgun (WGS) entry which is preliminary data.</text>
</comment>
<dbReference type="PATRIC" id="fig|1703775.3.peg.666"/>
<evidence type="ECO:0000259" key="11">
    <source>
        <dbReference type="Pfam" id="PF04963"/>
    </source>
</evidence>
<dbReference type="GO" id="GO:0006352">
    <property type="term" value="P:DNA-templated transcription initiation"/>
    <property type="evidence" value="ECO:0007669"/>
    <property type="project" value="InterPro"/>
</dbReference>
<evidence type="ECO:0000256" key="5">
    <source>
        <dbReference type="ARBA" id="ARBA00023015"/>
    </source>
</evidence>
<dbReference type="PIRSF" id="PIRSF000774">
    <property type="entry name" value="RpoN"/>
    <property type="match status" value="1"/>
</dbReference>
<dbReference type="PANTHER" id="PTHR32248">
    <property type="entry name" value="RNA POLYMERASE SIGMA-54 FACTOR"/>
    <property type="match status" value="1"/>
</dbReference>
<dbReference type="Gene3D" id="1.10.10.60">
    <property type="entry name" value="Homeodomain-like"/>
    <property type="match status" value="1"/>
</dbReference>
<dbReference type="Pfam" id="PF00309">
    <property type="entry name" value="Sigma54_AID"/>
    <property type="match status" value="1"/>
</dbReference>
<dbReference type="GO" id="GO:0000428">
    <property type="term" value="C:DNA-directed RNA polymerase complex"/>
    <property type="evidence" value="ECO:0007669"/>
    <property type="project" value="UniProtKB-KW"/>
</dbReference>
<evidence type="ECO:0000313" key="13">
    <source>
        <dbReference type="Proteomes" id="UP000051861"/>
    </source>
</evidence>
<dbReference type="GO" id="GO:0016779">
    <property type="term" value="F:nucleotidyltransferase activity"/>
    <property type="evidence" value="ECO:0007669"/>
    <property type="project" value="UniProtKB-KW"/>
</dbReference>
<accession>A0A0S7Y5Y2</accession>
<keyword evidence="3" id="KW-0808">Transferase</keyword>
<keyword evidence="4" id="KW-0548">Nucleotidyltransferase</keyword>
<proteinExistence type="inferred from homology"/>
<evidence type="ECO:0000256" key="2">
    <source>
        <dbReference type="ARBA" id="ARBA00022478"/>
    </source>
</evidence>
<keyword evidence="2" id="KW-0240">DNA-directed RNA polymerase</keyword>
<keyword evidence="6" id="KW-0731">Sigma factor</keyword>
<evidence type="ECO:0000313" key="12">
    <source>
        <dbReference type="EMBL" id="KPJ69532.1"/>
    </source>
</evidence>
<evidence type="ECO:0000256" key="6">
    <source>
        <dbReference type="ARBA" id="ARBA00023082"/>
    </source>
</evidence>